<reference evidence="1" key="1">
    <citation type="journal article" date="2010" name="Environ. Microbiol.">
        <title>The metavirome of a hypersaline environment.</title>
        <authorList>
            <person name="Santos F."/>
            <person name="Yarza P."/>
            <person name="Parro V."/>
            <person name="Briones C."/>
            <person name="Anton J."/>
        </authorList>
    </citation>
    <scope>NUCLEOTIDE SEQUENCE</scope>
</reference>
<name>D5L2B4_9VIRU</name>
<sequence length="161" mass="16782">MGSELNNIEKIGGQVQSAVDVADAIDQIQDALQSAGGDELRVRTFNSSGDAQDLQQTASAYENATNVNADAEVANLLVAPGGSNITGRVVSSGQYDVIVRYQDDQGNTIFTETVATGVAGGTQTRLGPNNTTVEPESDHVEIAISDTSSAQQTVNAVLHFN</sequence>
<accession>D5L2B4</accession>
<proteinExistence type="predicted"/>
<protein>
    <submittedName>
        <fullName evidence="1">Uncharacterized protein</fullName>
    </submittedName>
</protein>
<organism evidence="1">
    <name type="scientific">uncultured virus</name>
    <dbReference type="NCBI Taxonomy" id="340016"/>
    <lineage>
        <taxon>Viruses</taxon>
        <taxon>environmental samples</taxon>
    </lineage>
</organism>
<dbReference type="EMBL" id="GU735153">
    <property type="protein sequence ID" value="ADE29173.1"/>
    <property type="molecule type" value="Genomic_DNA"/>
</dbReference>
<evidence type="ECO:0000313" key="1">
    <source>
        <dbReference type="EMBL" id="ADE29173.1"/>
    </source>
</evidence>